<feature type="domain" description="Calcineurin-like phosphoesterase" evidence="6">
    <location>
        <begin position="7"/>
        <end position="189"/>
    </location>
</feature>
<dbReference type="InterPro" id="IPR004843">
    <property type="entry name" value="Calcineurin-like_PHP"/>
</dbReference>
<dbReference type="GO" id="GO:0016787">
    <property type="term" value="F:hydrolase activity"/>
    <property type="evidence" value="ECO:0007669"/>
    <property type="project" value="UniProtKB-KW"/>
</dbReference>
<dbReference type="PANTHER" id="PTHR42988">
    <property type="entry name" value="PHOSPHOHYDROLASE"/>
    <property type="match status" value="1"/>
</dbReference>
<dbReference type="Pfam" id="PF00149">
    <property type="entry name" value="Metallophos"/>
    <property type="match status" value="1"/>
</dbReference>
<evidence type="ECO:0000256" key="2">
    <source>
        <dbReference type="ARBA" id="ARBA00022801"/>
    </source>
</evidence>
<evidence type="ECO:0000313" key="7">
    <source>
        <dbReference type="EMBL" id="BCM82563.1"/>
    </source>
</evidence>
<dbReference type="AlphaFoldDB" id="A0A8H9C4T4"/>
<keyword evidence="1" id="KW-0479">Metal-binding</keyword>
<accession>A0A8H9C4T4</accession>
<gene>
    <name evidence="7" type="ORF">mvi_10240</name>
</gene>
<proteinExistence type="inferred from homology"/>
<dbReference type="GO" id="GO:0046872">
    <property type="term" value="F:metal ion binding"/>
    <property type="evidence" value="ECO:0007669"/>
    <property type="project" value="UniProtKB-KW"/>
</dbReference>
<dbReference type="EMBL" id="AP024145">
    <property type="protein sequence ID" value="BCM82563.1"/>
    <property type="molecule type" value="Genomic_DNA"/>
</dbReference>
<reference evidence="7" key="1">
    <citation type="submission" date="2020-11" db="EMBL/GenBank/DDBJ databases">
        <title>Complete genome sequence of a novel pathogenic Methylobacterium strain isolated from rice in Vietnam.</title>
        <authorList>
            <person name="Lai K."/>
            <person name="Okazaki S."/>
            <person name="Higashi K."/>
            <person name="Mori H."/>
            <person name="Toyoda A."/>
            <person name="Kurokawa K."/>
        </authorList>
    </citation>
    <scope>NUCLEOTIDE SEQUENCE</scope>
    <source>
        <strain evidence="7">VL1</strain>
    </source>
</reference>
<dbReference type="PANTHER" id="PTHR42988:SF2">
    <property type="entry name" value="CYCLIC NUCLEOTIDE PHOSPHODIESTERASE CBUA0032-RELATED"/>
    <property type="match status" value="1"/>
</dbReference>
<keyword evidence="2" id="KW-0378">Hydrolase</keyword>
<sequence length="368" mass="39025">MTIPLAFAHIGDLHLTGAEADNARDFAAIVAQLNDVSGNEGAGLDFVFVPGDNADNGRPEQYALVRAGLDRLRLPAHVITGDHDMEGGSLDAFYGGLDAPRLPYAVEVRGVRCLFLDMCGPGSGGPDFRLGADQVAWLAAELDRAGSRPCALFMHSYPADLKGEGEAERVADLVHRGPVRLVEMGHTHYNELANDGRTVYAATRSTGQIEEGPVGYAVAAIDGGVASWRFKELARPWPFVLITAPADRRLACDAGQVVGEDVTLRALVLGPAETVEYRIDDGAWRPMGREDGARCYATTITWPADARAIAVRATGGGATDTDTIEPATDPNGLPTSRGIGSDADALGAWEARGLLGTQLGPNRNGRQW</sequence>
<evidence type="ECO:0000256" key="1">
    <source>
        <dbReference type="ARBA" id="ARBA00022723"/>
    </source>
</evidence>
<dbReference type="InterPro" id="IPR029052">
    <property type="entry name" value="Metallo-depent_PP-like"/>
</dbReference>
<dbReference type="InterPro" id="IPR050884">
    <property type="entry name" value="CNP_phosphodiesterase-III"/>
</dbReference>
<protein>
    <recommendedName>
        <fullName evidence="6">Calcineurin-like phosphoesterase domain-containing protein</fullName>
    </recommendedName>
</protein>
<name>A0A8H9C4T4_9HYPH</name>
<evidence type="ECO:0000256" key="4">
    <source>
        <dbReference type="ARBA" id="ARBA00025742"/>
    </source>
</evidence>
<dbReference type="KEGG" id="mind:mvi_10240"/>
<evidence type="ECO:0000313" key="8">
    <source>
        <dbReference type="Proteomes" id="UP000663508"/>
    </source>
</evidence>
<keyword evidence="3" id="KW-0408">Iron</keyword>
<dbReference type="Proteomes" id="UP000663508">
    <property type="component" value="Chromosome"/>
</dbReference>
<evidence type="ECO:0000256" key="5">
    <source>
        <dbReference type="SAM" id="MobiDB-lite"/>
    </source>
</evidence>
<feature type="region of interest" description="Disordered" evidence="5">
    <location>
        <begin position="316"/>
        <end position="338"/>
    </location>
</feature>
<evidence type="ECO:0000259" key="6">
    <source>
        <dbReference type="Pfam" id="PF00149"/>
    </source>
</evidence>
<evidence type="ECO:0000256" key="3">
    <source>
        <dbReference type="ARBA" id="ARBA00023004"/>
    </source>
</evidence>
<organism evidence="7 8">
    <name type="scientific">Methylobacterium indicum</name>
    <dbReference type="NCBI Taxonomy" id="1775910"/>
    <lineage>
        <taxon>Bacteria</taxon>
        <taxon>Pseudomonadati</taxon>
        <taxon>Pseudomonadota</taxon>
        <taxon>Alphaproteobacteria</taxon>
        <taxon>Hyphomicrobiales</taxon>
        <taxon>Methylobacteriaceae</taxon>
        <taxon>Methylobacterium</taxon>
    </lineage>
</organism>
<dbReference type="Gene3D" id="3.60.21.10">
    <property type="match status" value="1"/>
</dbReference>
<comment type="similarity">
    <text evidence="4">Belongs to the cyclic nucleotide phosphodiesterase class-III family.</text>
</comment>
<dbReference type="SUPFAM" id="SSF56300">
    <property type="entry name" value="Metallo-dependent phosphatases"/>
    <property type="match status" value="1"/>
</dbReference>
<dbReference type="RefSeq" id="WP_207181724.1">
    <property type="nucleotide sequence ID" value="NZ_AP024145.1"/>
</dbReference>